<protein>
    <recommendedName>
        <fullName evidence="5">Rieske domain-containing protein</fullName>
    </recommendedName>
</protein>
<keyword evidence="4" id="KW-0411">Iron-sulfur</keyword>
<evidence type="ECO:0000256" key="3">
    <source>
        <dbReference type="ARBA" id="ARBA00023004"/>
    </source>
</evidence>
<keyword evidence="3" id="KW-0408">Iron</keyword>
<keyword evidence="1" id="KW-0001">2Fe-2S</keyword>
<dbReference type="Pfam" id="PF01266">
    <property type="entry name" value="DAO"/>
    <property type="match status" value="1"/>
</dbReference>
<feature type="domain" description="Rieske" evidence="5">
    <location>
        <begin position="529"/>
        <end position="589"/>
    </location>
</feature>
<dbReference type="SUPFAM" id="SSF51905">
    <property type="entry name" value="FAD/NAD(P)-binding domain"/>
    <property type="match status" value="1"/>
</dbReference>
<dbReference type="InterPro" id="IPR036188">
    <property type="entry name" value="FAD/NAD-bd_sf"/>
</dbReference>
<gene>
    <name evidence="6" type="ORF">AnigIFM63604_011315</name>
</gene>
<dbReference type="CDD" id="cd03477">
    <property type="entry name" value="Rieske_YhfW_C"/>
    <property type="match status" value="1"/>
</dbReference>
<dbReference type="InterPro" id="IPR038010">
    <property type="entry name" value="YhfW_C"/>
</dbReference>
<accession>A0A9W5ZUJ8</accession>
<dbReference type="InterPro" id="IPR036922">
    <property type="entry name" value="Rieske_2Fe-2S_sf"/>
</dbReference>
<dbReference type="Gene3D" id="3.30.9.10">
    <property type="entry name" value="D-Amino Acid Oxidase, subunit A, domain 2"/>
    <property type="match status" value="1"/>
</dbReference>
<evidence type="ECO:0000313" key="6">
    <source>
        <dbReference type="EMBL" id="GLA46714.1"/>
    </source>
</evidence>
<dbReference type="AlphaFoldDB" id="A0A9W5ZUJ8"/>
<dbReference type="PANTHER" id="PTHR13847:SF281">
    <property type="entry name" value="FAD DEPENDENT OXIDOREDUCTASE DOMAIN-CONTAINING PROTEIN"/>
    <property type="match status" value="1"/>
</dbReference>
<comment type="caution">
    <text evidence="6">The sequence shown here is derived from an EMBL/GenBank/DDBJ whole genome shotgun (WGS) entry which is preliminary data.</text>
</comment>
<evidence type="ECO:0000313" key="7">
    <source>
        <dbReference type="Proteomes" id="UP001144191"/>
    </source>
</evidence>
<evidence type="ECO:0000256" key="2">
    <source>
        <dbReference type="ARBA" id="ARBA00022723"/>
    </source>
</evidence>
<dbReference type="PANTHER" id="PTHR13847">
    <property type="entry name" value="SARCOSINE DEHYDROGENASE-RELATED"/>
    <property type="match status" value="1"/>
</dbReference>
<sequence>MLRIEGRVSLIWHDPAMLYKLSFRSFACHPASKRASFKRVNFQLLYTVASYSTSAPPPKSRKLATMSSPTHWMNTSGETDPVWVHSMPYSKYPKFPSLNENVETEVCIVGAGIAGISIAYELVNRGKRVTMIEARNVLSGESGRTSGHLSNALDDGYVEIQKKHGTQGAKAAAESHTWALKRVGEISRSLGIECEYRTLPGYEISQYPRGDANHEKEVASLKKEAELAKQLGLPASYRDGLTVKGWDGSIDQRDGAIFADQATFHPTKYFVGVLDWLLLQPNFQCYAHTRMMSSSESGLVQVTTADGYTITAKDMVEATCVPLQKLSVIAEMEYMRTYCIAIRVPKGSIEDCLLYDEAEAYKYVRFTECDEKDDYLVVGGCDHKVGQEHTSGRFEELETWVRERFTKAGTVDYKWSGQIFEPVDYMAFIGKNQGLNHTYIVTGDSGNGLTHGVLAGKLIADEIMGIDNPWASLYNPHRLSSIVKSLPSMLQHDVQINAQYKRWMKSDIKDIEDLAVGSGGVIKEGLTNPVAVYKDEQGKAHKFSAVCPHMKGVLNWNDTEKSWDCPVHGSRFSCDGVCVEGPSKANLKPMDSFAQKEQRAQQAI</sequence>
<dbReference type="FunFam" id="2.102.10.10:FF:000014">
    <property type="entry name" value="Oxidoreductase, FAD dependent"/>
    <property type="match status" value="1"/>
</dbReference>
<dbReference type="InterPro" id="IPR017941">
    <property type="entry name" value="Rieske_2Fe-2S"/>
</dbReference>
<proteinExistence type="predicted"/>
<evidence type="ECO:0000256" key="4">
    <source>
        <dbReference type="ARBA" id="ARBA00023014"/>
    </source>
</evidence>
<dbReference type="GO" id="GO:0046872">
    <property type="term" value="F:metal ion binding"/>
    <property type="evidence" value="ECO:0007669"/>
    <property type="project" value="UniProtKB-KW"/>
</dbReference>
<dbReference type="SUPFAM" id="SSF50022">
    <property type="entry name" value="ISP domain"/>
    <property type="match status" value="1"/>
</dbReference>
<dbReference type="Gene3D" id="2.102.10.10">
    <property type="entry name" value="Rieske [2Fe-2S] iron-sulphur domain"/>
    <property type="match status" value="1"/>
</dbReference>
<dbReference type="Gene3D" id="3.50.50.60">
    <property type="entry name" value="FAD/NAD(P)-binding domain"/>
    <property type="match status" value="1"/>
</dbReference>
<keyword evidence="2" id="KW-0479">Metal-binding</keyword>
<dbReference type="GO" id="GO:0051537">
    <property type="term" value="F:2 iron, 2 sulfur cluster binding"/>
    <property type="evidence" value="ECO:0007669"/>
    <property type="project" value="UniProtKB-KW"/>
</dbReference>
<evidence type="ECO:0000256" key="1">
    <source>
        <dbReference type="ARBA" id="ARBA00022714"/>
    </source>
</evidence>
<reference evidence="6" key="1">
    <citation type="submission" date="2022-07" db="EMBL/GenBank/DDBJ databases">
        <title>Taxonomy of Aspergillus series Nigri: significant species reduction supported by multi-species coalescent approaches.</title>
        <authorList>
            <person name="Bian C."/>
            <person name="Kusuya Y."/>
            <person name="Sklenar F."/>
            <person name="D'hooge E."/>
            <person name="Yaguchi T."/>
            <person name="Takahashi H."/>
            <person name="Hubka V."/>
        </authorList>
    </citation>
    <scope>NUCLEOTIDE SEQUENCE</scope>
    <source>
        <strain evidence="6">IFM 63604</strain>
    </source>
</reference>
<evidence type="ECO:0000259" key="5">
    <source>
        <dbReference type="PROSITE" id="PS51296"/>
    </source>
</evidence>
<dbReference type="EMBL" id="BRPB01000009">
    <property type="protein sequence ID" value="GLA46714.1"/>
    <property type="molecule type" value="Genomic_DNA"/>
</dbReference>
<dbReference type="PROSITE" id="PS51296">
    <property type="entry name" value="RIESKE"/>
    <property type="match status" value="1"/>
</dbReference>
<dbReference type="GO" id="GO:0005737">
    <property type="term" value="C:cytoplasm"/>
    <property type="evidence" value="ECO:0007669"/>
    <property type="project" value="TreeGrafter"/>
</dbReference>
<dbReference type="InterPro" id="IPR006076">
    <property type="entry name" value="FAD-dep_OxRdtase"/>
</dbReference>
<name>A0A9W5ZUJ8_ASPNG</name>
<dbReference type="Proteomes" id="UP001144191">
    <property type="component" value="Unassembled WGS sequence"/>
</dbReference>
<organism evidence="6 7">
    <name type="scientific">Aspergillus niger</name>
    <dbReference type="NCBI Taxonomy" id="5061"/>
    <lineage>
        <taxon>Eukaryota</taxon>
        <taxon>Fungi</taxon>
        <taxon>Dikarya</taxon>
        <taxon>Ascomycota</taxon>
        <taxon>Pezizomycotina</taxon>
        <taxon>Eurotiomycetes</taxon>
        <taxon>Eurotiomycetidae</taxon>
        <taxon>Eurotiales</taxon>
        <taxon>Aspergillaceae</taxon>
        <taxon>Aspergillus</taxon>
        <taxon>Aspergillus subgen. Circumdati</taxon>
    </lineage>
</organism>
<dbReference type="Pfam" id="PF00355">
    <property type="entry name" value="Rieske"/>
    <property type="match status" value="1"/>
</dbReference>